<dbReference type="EMBL" id="LT635756">
    <property type="protein sequence ID" value="SGZ48064.1"/>
    <property type="molecule type" value="Genomic_DNA"/>
</dbReference>
<dbReference type="Proteomes" id="UP000182334">
    <property type="component" value="Chromosome I"/>
</dbReference>
<dbReference type="AlphaFoldDB" id="A0A1L0B9E1"/>
<organism evidence="1 2">
    <name type="scientific">Sungouiella intermedia</name>
    <dbReference type="NCBI Taxonomy" id="45354"/>
    <lineage>
        <taxon>Eukaryota</taxon>
        <taxon>Fungi</taxon>
        <taxon>Dikarya</taxon>
        <taxon>Ascomycota</taxon>
        <taxon>Saccharomycotina</taxon>
        <taxon>Pichiomycetes</taxon>
        <taxon>Metschnikowiaceae</taxon>
        <taxon>Sungouiella</taxon>
    </lineage>
</organism>
<gene>
    <name evidence="1" type="ORF">SAMEA4029010_CIC11G00000005715</name>
</gene>
<reference evidence="1 2" key="1">
    <citation type="submission" date="2016-10" db="EMBL/GenBank/DDBJ databases">
        <authorList>
            <person name="de Groot N.N."/>
        </authorList>
    </citation>
    <scope>NUCLEOTIDE SEQUENCE [LARGE SCALE GENOMIC DNA]</scope>
    <source>
        <strain evidence="1 2">CBS 141442</strain>
    </source>
</reference>
<evidence type="ECO:0000313" key="2">
    <source>
        <dbReference type="Proteomes" id="UP000182334"/>
    </source>
</evidence>
<evidence type="ECO:0000313" key="1">
    <source>
        <dbReference type="EMBL" id="SGZ48064.1"/>
    </source>
</evidence>
<sequence>MGGIVPKVAAKYTEIQPPIPINPHIESQRQVVGYDYENDNNCGNELQTLSLQSIFIRESFYFRVSIYIRESVF</sequence>
<keyword evidence="2" id="KW-1185">Reference proteome</keyword>
<name>A0A1L0B9E1_9ASCO</name>
<protein>
    <submittedName>
        <fullName evidence="1">CIC11C00000005715</fullName>
    </submittedName>
</protein>
<accession>A0A1L0B9E1</accession>
<proteinExistence type="predicted"/>